<dbReference type="Pfam" id="PF00300">
    <property type="entry name" value="His_Phos_1"/>
    <property type="match status" value="1"/>
</dbReference>
<dbReference type="InterPro" id="IPR013078">
    <property type="entry name" value="His_Pase_superF_clade-1"/>
</dbReference>
<dbReference type="CDD" id="cd07067">
    <property type="entry name" value="HP_PGM_like"/>
    <property type="match status" value="1"/>
</dbReference>
<accession>A0A1Q9CAX5</accession>
<dbReference type="InterPro" id="IPR029033">
    <property type="entry name" value="His_PPase_superfam"/>
</dbReference>
<gene>
    <name evidence="2" type="primary">PGA12</name>
    <name evidence="2" type="ORF">AK812_SmicGene39556</name>
</gene>
<reference evidence="2 3" key="1">
    <citation type="submission" date="2016-02" db="EMBL/GenBank/DDBJ databases">
        <title>Genome analysis of coral dinoflagellate symbionts highlights evolutionary adaptations to a symbiotic lifestyle.</title>
        <authorList>
            <person name="Aranda M."/>
            <person name="Li Y."/>
            <person name="Liew Y.J."/>
            <person name="Baumgarten S."/>
            <person name="Simakov O."/>
            <person name="Wilson M."/>
            <person name="Piel J."/>
            <person name="Ashoor H."/>
            <person name="Bougouffa S."/>
            <person name="Bajic V.B."/>
            <person name="Ryu T."/>
            <person name="Ravasi T."/>
            <person name="Bayer T."/>
            <person name="Micklem G."/>
            <person name="Kim H."/>
            <person name="Bhak J."/>
            <person name="Lajeunesse T.C."/>
            <person name="Voolstra C.R."/>
        </authorList>
    </citation>
    <scope>NUCLEOTIDE SEQUENCE [LARGE SCALE GENOMIC DNA]</scope>
    <source>
        <strain evidence="2 3">CCMP2467</strain>
    </source>
</reference>
<dbReference type="PANTHER" id="PTHR48100">
    <property type="entry name" value="BROAD-SPECIFICITY PHOSPHATASE YOR283W-RELATED"/>
    <property type="match status" value="1"/>
</dbReference>
<evidence type="ECO:0000313" key="3">
    <source>
        <dbReference type="Proteomes" id="UP000186817"/>
    </source>
</evidence>
<sequence>MAPVAHDAGDVGVLRDAGKALRASLGFTAQLLAAGDEGPPPEGCKKIYFIRHGEGYHNVAQREWRAKADWDGKTEPYTLDQDPEGKFEDPLLTPKGEGQAKELQPRAAALAPELLVVSPMRRAMQTGLTAFERHVAEGDRRLPKTKLAELFPAVDFKLLESEEDPYWGDGWKREELQPRAAALAPELLVVSPMRRAMQTGLTAFERHVAEGRLPVLAHELCHERAGLHTCDRRLPKTKLAELFPAVDFKLLESEEDPYWGDGWKREDLPAMATRAGRFIEWLLARPEQQTGMETEQPATGAEQQADKSDAEDSDSDAPEVPLAELLEGLVLRDT</sequence>
<evidence type="ECO:0000256" key="1">
    <source>
        <dbReference type="SAM" id="MobiDB-lite"/>
    </source>
</evidence>
<dbReference type="PANTHER" id="PTHR48100:SF1">
    <property type="entry name" value="HISTIDINE PHOSPHATASE FAMILY PROTEIN-RELATED"/>
    <property type="match status" value="1"/>
</dbReference>
<keyword evidence="3" id="KW-1185">Reference proteome</keyword>
<name>A0A1Q9CAX5_SYMMI</name>
<evidence type="ECO:0000313" key="2">
    <source>
        <dbReference type="EMBL" id="OLP80076.1"/>
    </source>
</evidence>
<dbReference type="SUPFAM" id="SSF53254">
    <property type="entry name" value="Phosphoglycerate mutase-like"/>
    <property type="match status" value="2"/>
</dbReference>
<dbReference type="Gene3D" id="3.40.50.1240">
    <property type="entry name" value="Phosphoglycerate mutase-like"/>
    <property type="match status" value="2"/>
</dbReference>
<dbReference type="InterPro" id="IPR050275">
    <property type="entry name" value="PGM_Phosphatase"/>
</dbReference>
<feature type="region of interest" description="Disordered" evidence="1">
    <location>
        <begin position="286"/>
        <end position="334"/>
    </location>
</feature>
<feature type="compositionally biased region" description="Polar residues" evidence="1">
    <location>
        <begin position="287"/>
        <end position="297"/>
    </location>
</feature>
<proteinExistence type="predicted"/>
<dbReference type="GO" id="GO:0005737">
    <property type="term" value="C:cytoplasm"/>
    <property type="evidence" value="ECO:0007669"/>
    <property type="project" value="TreeGrafter"/>
</dbReference>
<protein>
    <submittedName>
        <fullName evidence="2">Phosphomutase-like protein 3</fullName>
    </submittedName>
</protein>
<dbReference type="OrthoDB" id="410439at2759"/>
<dbReference type="AlphaFoldDB" id="A0A1Q9CAX5"/>
<comment type="caution">
    <text evidence="2">The sequence shown here is derived from an EMBL/GenBank/DDBJ whole genome shotgun (WGS) entry which is preliminary data.</text>
</comment>
<dbReference type="SMART" id="SM00855">
    <property type="entry name" value="PGAM"/>
    <property type="match status" value="1"/>
</dbReference>
<dbReference type="EMBL" id="LSRX01001418">
    <property type="protein sequence ID" value="OLP80076.1"/>
    <property type="molecule type" value="Genomic_DNA"/>
</dbReference>
<dbReference type="Proteomes" id="UP000186817">
    <property type="component" value="Unassembled WGS sequence"/>
</dbReference>
<organism evidence="2 3">
    <name type="scientific">Symbiodinium microadriaticum</name>
    <name type="common">Dinoflagellate</name>
    <name type="synonym">Zooxanthella microadriatica</name>
    <dbReference type="NCBI Taxonomy" id="2951"/>
    <lineage>
        <taxon>Eukaryota</taxon>
        <taxon>Sar</taxon>
        <taxon>Alveolata</taxon>
        <taxon>Dinophyceae</taxon>
        <taxon>Suessiales</taxon>
        <taxon>Symbiodiniaceae</taxon>
        <taxon>Symbiodinium</taxon>
    </lineage>
</organism>
<dbReference type="GO" id="GO:0016791">
    <property type="term" value="F:phosphatase activity"/>
    <property type="evidence" value="ECO:0007669"/>
    <property type="project" value="TreeGrafter"/>
</dbReference>